<sequence>MVAWPPPSLVYTVAVLLRVGVVAAAGVMSRRRVLQQSAGSSSAAAAAVRHHEDVVEDADPAMLLPELVGHLLNEAVARVDDQAEAIRLDDGVVWKPLREPDQVKAAGEHVSALPELKNEPPHVEAAAAAENDVIPSRLASSAVRSRLLQRDAAETLTAEDHGAPKDDAARMAQNHPTSGSNSKDPANRSGTPNSRNGIPQDPNRNSKDPTASRAGDEQQGVAEGSPLEVGSKSTVTKTLDVADASVQADVTAPADTVVQPSSGGKTTAEPRQRVPTVDQGVQTDAAASTSKKSSTKDRYSQTLPTTPTLYSMATQTDIQEAPWYLFRTSVQKKKLAVMISAVFVLIYFILCYGLVSMAREMYAEHVFEELDFL</sequence>
<feature type="compositionally biased region" description="Low complexity" evidence="1">
    <location>
        <begin position="283"/>
        <end position="292"/>
    </location>
</feature>
<evidence type="ECO:0000256" key="2">
    <source>
        <dbReference type="SAM" id="Phobius"/>
    </source>
</evidence>
<evidence type="ECO:0000313" key="4">
    <source>
        <dbReference type="Proteomes" id="UP000821837"/>
    </source>
</evidence>
<keyword evidence="2" id="KW-0472">Membrane</keyword>
<feature type="region of interest" description="Disordered" evidence="1">
    <location>
        <begin position="154"/>
        <end position="232"/>
    </location>
</feature>
<dbReference type="AlphaFoldDB" id="A0A9D4PC49"/>
<protein>
    <recommendedName>
        <fullName evidence="5">Transmembrane protein</fullName>
    </recommendedName>
</protein>
<comment type="caution">
    <text evidence="3">The sequence shown here is derived from an EMBL/GenBank/DDBJ whole genome shotgun (WGS) entry which is preliminary data.</text>
</comment>
<evidence type="ECO:0000256" key="1">
    <source>
        <dbReference type="SAM" id="MobiDB-lite"/>
    </source>
</evidence>
<reference evidence="3" key="1">
    <citation type="journal article" date="2020" name="Cell">
        <title>Large-Scale Comparative Analyses of Tick Genomes Elucidate Their Genetic Diversity and Vector Capacities.</title>
        <authorList>
            <consortium name="Tick Genome and Microbiome Consortium (TIGMIC)"/>
            <person name="Jia N."/>
            <person name="Wang J."/>
            <person name="Shi W."/>
            <person name="Du L."/>
            <person name="Sun Y."/>
            <person name="Zhan W."/>
            <person name="Jiang J.F."/>
            <person name="Wang Q."/>
            <person name="Zhang B."/>
            <person name="Ji P."/>
            <person name="Bell-Sakyi L."/>
            <person name="Cui X.M."/>
            <person name="Yuan T.T."/>
            <person name="Jiang B.G."/>
            <person name="Yang W.F."/>
            <person name="Lam T.T."/>
            <person name="Chang Q.C."/>
            <person name="Ding S.J."/>
            <person name="Wang X.J."/>
            <person name="Zhu J.G."/>
            <person name="Ruan X.D."/>
            <person name="Zhao L."/>
            <person name="Wei J.T."/>
            <person name="Ye R.Z."/>
            <person name="Que T.C."/>
            <person name="Du C.H."/>
            <person name="Zhou Y.H."/>
            <person name="Cheng J.X."/>
            <person name="Dai P.F."/>
            <person name="Guo W.B."/>
            <person name="Han X.H."/>
            <person name="Huang E.J."/>
            <person name="Li L.F."/>
            <person name="Wei W."/>
            <person name="Gao Y.C."/>
            <person name="Liu J.Z."/>
            <person name="Shao H.Z."/>
            <person name="Wang X."/>
            <person name="Wang C.C."/>
            <person name="Yang T.C."/>
            <person name="Huo Q.B."/>
            <person name="Li W."/>
            <person name="Chen H.Y."/>
            <person name="Chen S.E."/>
            <person name="Zhou L.G."/>
            <person name="Ni X.B."/>
            <person name="Tian J.H."/>
            <person name="Sheng Y."/>
            <person name="Liu T."/>
            <person name="Pan Y.S."/>
            <person name="Xia L.Y."/>
            <person name="Li J."/>
            <person name="Zhao F."/>
            <person name="Cao W.C."/>
        </authorList>
    </citation>
    <scope>NUCLEOTIDE SEQUENCE</scope>
    <source>
        <strain evidence="3">Rsan-2018</strain>
    </source>
</reference>
<evidence type="ECO:0008006" key="5">
    <source>
        <dbReference type="Google" id="ProtNLM"/>
    </source>
</evidence>
<evidence type="ECO:0000313" key="3">
    <source>
        <dbReference type="EMBL" id="KAH7935543.1"/>
    </source>
</evidence>
<feature type="transmembrane region" description="Helical" evidence="2">
    <location>
        <begin position="6"/>
        <end position="27"/>
    </location>
</feature>
<dbReference type="VEuPathDB" id="VectorBase:RSAN_041651"/>
<keyword evidence="2" id="KW-0812">Transmembrane</keyword>
<dbReference type="Proteomes" id="UP000821837">
    <property type="component" value="Unassembled WGS sequence"/>
</dbReference>
<feature type="compositionally biased region" description="Polar residues" evidence="1">
    <location>
        <begin position="174"/>
        <end position="197"/>
    </location>
</feature>
<accession>A0A9D4PC49</accession>
<gene>
    <name evidence="3" type="ORF">HPB52_009604</name>
</gene>
<keyword evidence="2" id="KW-1133">Transmembrane helix</keyword>
<reference evidence="3" key="2">
    <citation type="submission" date="2021-09" db="EMBL/GenBank/DDBJ databases">
        <authorList>
            <person name="Jia N."/>
            <person name="Wang J."/>
            <person name="Shi W."/>
            <person name="Du L."/>
            <person name="Sun Y."/>
            <person name="Zhan W."/>
            <person name="Jiang J."/>
            <person name="Wang Q."/>
            <person name="Zhang B."/>
            <person name="Ji P."/>
            <person name="Sakyi L.B."/>
            <person name="Cui X."/>
            <person name="Yuan T."/>
            <person name="Jiang B."/>
            <person name="Yang W."/>
            <person name="Lam T.T.-Y."/>
            <person name="Chang Q."/>
            <person name="Ding S."/>
            <person name="Wang X."/>
            <person name="Zhu J."/>
            <person name="Ruan X."/>
            <person name="Zhao L."/>
            <person name="Wei J."/>
            <person name="Que T."/>
            <person name="Du C."/>
            <person name="Cheng J."/>
            <person name="Dai P."/>
            <person name="Han X."/>
            <person name="Huang E."/>
            <person name="Gao Y."/>
            <person name="Liu J."/>
            <person name="Shao H."/>
            <person name="Ye R."/>
            <person name="Li L."/>
            <person name="Wei W."/>
            <person name="Wang X."/>
            <person name="Wang C."/>
            <person name="Huo Q."/>
            <person name="Li W."/>
            <person name="Guo W."/>
            <person name="Chen H."/>
            <person name="Chen S."/>
            <person name="Zhou L."/>
            <person name="Zhou L."/>
            <person name="Ni X."/>
            <person name="Tian J."/>
            <person name="Zhou Y."/>
            <person name="Sheng Y."/>
            <person name="Liu T."/>
            <person name="Pan Y."/>
            <person name="Xia L."/>
            <person name="Li J."/>
            <person name="Zhao F."/>
            <person name="Cao W."/>
        </authorList>
    </citation>
    <scope>NUCLEOTIDE SEQUENCE</scope>
    <source>
        <strain evidence="3">Rsan-2018</strain>
        <tissue evidence="3">Larvae</tissue>
    </source>
</reference>
<dbReference type="OrthoDB" id="6512920at2759"/>
<dbReference type="EMBL" id="JABSTV010001255">
    <property type="protein sequence ID" value="KAH7935543.1"/>
    <property type="molecule type" value="Genomic_DNA"/>
</dbReference>
<feature type="compositionally biased region" description="Basic and acidic residues" evidence="1">
    <location>
        <begin position="154"/>
        <end position="169"/>
    </location>
</feature>
<feature type="region of interest" description="Disordered" evidence="1">
    <location>
        <begin position="252"/>
        <end position="302"/>
    </location>
</feature>
<proteinExistence type="predicted"/>
<dbReference type="OMA" id="YFILCYG"/>
<organism evidence="3 4">
    <name type="scientific">Rhipicephalus sanguineus</name>
    <name type="common">Brown dog tick</name>
    <name type="synonym">Ixodes sanguineus</name>
    <dbReference type="NCBI Taxonomy" id="34632"/>
    <lineage>
        <taxon>Eukaryota</taxon>
        <taxon>Metazoa</taxon>
        <taxon>Ecdysozoa</taxon>
        <taxon>Arthropoda</taxon>
        <taxon>Chelicerata</taxon>
        <taxon>Arachnida</taxon>
        <taxon>Acari</taxon>
        <taxon>Parasitiformes</taxon>
        <taxon>Ixodida</taxon>
        <taxon>Ixodoidea</taxon>
        <taxon>Ixodidae</taxon>
        <taxon>Rhipicephalinae</taxon>
        <taxon>Rhipicephalus</taxon>
        <taxon>Rhipicephalus</taxon>
    </lineage>
</organism>
<name>A0A9D4PC49_RHISA</name>
<feature type="transmembrane region" description="Helical" evidence="2">
    <location>
        <begin position="335"/>
        <end position="355"/>
    </location>
</feature>
<keyword evidence="4" id="KW-1185">Reference proteome</keyword>